<comment type="caution">
    <text evidence="1">The sequence shown here is derived from an EMBL/GenBank/DDBJ whole genome shotgun (WGS) entry which is preliminary data.</text>
</comment>
<gene>
    <name evidence="1" type="ORF">PSON_ATCC_30995.1.T1690004</name>
</gene>
<evidence type="ECO:0000313" key="1">
    <source>
        <dbReference type="EMBL" id="CAD8126608.1"/>
    </source>
</evidence>
<proteinExistence type="predicted"/>
<dbReference type="AlphaFoldDB" id="A0A8S1RF89"/>
<reference evidence="1" key="1">
    <citation type="submission" date="2021-01" db="EMBL/GenBank/DDBJ databases">
        <authorList>
            <consortium name="Genoscope - CEA"/>
            <person name="William W."/>
        </authorList>
    </citation>
    <scope>NUCLEOTIDE SEQUENCE</scope>
</reference>
<dbReference type="EMBL" id="CAJJDN010000169">
    <property type="protein sequence ID" value="CAD8126608.1"/>
    <property type="molecule type" value="Genomic_DNA"/>
</dbReference>
<protein>
    <submittedName>
        <fullName evidence="1">Uncharacterized protein</fullName>
    </submittedName>
</protein>
<evidence type="ECO:0000313" key="2">
    <source>
        <dbReference type="Proteomes" id="UP000692954"/>
    </source>
</evidence>
<organism evidence="1 2">
    <name type="scientific">Paramecium sonneborni</name>
    <dbReference type="NCBI Taxonomy" id="65129"/>
    <lineage>
        <taxon>Eukaryota</taxon>
        <taxon>Sar</taxon>
        <taxon>Alveolata</taxon>
        <taxon>Ciliophora</taxon>
        <taxon>Intramacronucleata</taxon>
        <taxon>Oligohymenophorea</taxon>
        <taxon>Peniculida</taxon>
        <taxon>Parameciidae</taxon>
        <taxon>Paramecium</taxon>
    </lineage>
</organism>
<keyword evidence="2" id="KW-1185">Reference proteome</keyword>
<name>A0A8S1RF89_9CILI</name>
<accession>A0A8S1RF89</accession>
<dbReference type="Proteomes" id="UP000692954">
    <property type="component" value="Unassembled WGS sequence"/>
</dbReference>
<sequence length="209" mass="24998">MIDLTVNLNNEKDSNENVSQYLQSLNTIICDMHILFQQFRKLDQLQEVLIKYRQKIREYLINIVKENTQLEVYLQSIHEGQSHIEKYNFNQDCINENNILSIDKTQILYQYPFLFSVKLSIDKENNSSKLKLKLRQTLYFYFGMTRVGKSMIKCLIKQKIQLFLINISKLNNPENIIIILDNKYLIQKTQILKLKYLIKILVKHFKCNI</sequence>